<dbReference type="InterPro" id="IPR011067">
    <property type="entry name" value="Plasmid_toxin/cell-grow_inhib"/>
</dbReference>
<dbReference type="Proteomes" id="UP001597301">
    <property type="component" value="Unassembled WGS sequence"/>
</dbReference>
<dbReference type="EMBL" id="JBHUEO010000002">
    <property type="protein sequence ID" value="MFD1705215.1"/>
    <property type="molecule type" value="Genomic_DNA"/>
</dbReference>
<protein>
    <submittedName>
        <fullName evidence="1">Uncharacterized protein</fullName>
    </submittedName>
</protein>
<sequence>MSFRHYYKSGDLIRYYDFFSKNKDHHKPRPAMVLGYNKKNNSVFAVRITSKGGRTEKPDYKELGDEVRVPKGIVYNDKPLYGVIKTNNIIEIKRDRITSTLDVFPYQTKLEVLQVYEKFKNEDWYKEFLEASNLDYKHIIERYKENLVAEKLGFFYCHGSNENIYEFIQDTPLRIHKIQLLEKMITAMQLTQLCHLFDPPLP</sequence>
<reference evidence="2" key="1">
    <citation type="journal article" date="2019" name="Int. J. Syst. Evol. Microbiol.">
        <title>The Global Catalogue of Microorganisms (GCM) 10K type strain sequencing project: providing services to taxonomists for standard genome sequencing and annotation.</title>
        <authorList>
            <consortium name="The Broad Institute Genomics Platform"/>
            <consortium name="The Broad Institute Genome Sequencing Center for Infectious Disease"/>
            <person name="Wu L."/>
            <person name="Ma J."/>
        </authorList>
    </citation>
    <scope>NUCLEOTIDE SEQUENCE [LARGE SCALE GENOMIC DNA]</scope>
    <source>
        <strain evidence="2">CGMCC 1.12295</strain>
    </source>
</reference>
<keyword evidence="2" id="KW-1185">Reference proteome</keyword>
<dbReference type="SUPFAM" id="SSF50118">
    <property type="entry name" value="Cell growth inhibitor/plasmid maintenance toxic component"/>
    <property type="match status" value="1"/>
</dbReference>
<comment type="caution">
    <text evidence="1">The sequence shown here is derived from an EMBL/GenBank/DDBJ whole genome shotgun (WGS) entry which is preliminary data.</text>
</comment>
<dbReference type="RefSeq" id="WP_380771464.1">
    <property type="nucleotide sequence ID" value="NZ_JBHUEO010000002.1"/>
</dbReference>
<accession>A0ABW4KAI7</accession>
<proteinExistence type="predicted"/>
<organism evidence="1 2">
    <name type="scientific">Siminovitchia sediminis</name>
    <dbReference type="NCBI Taxonomy" id="1274353"/>
    <lineage>
        <taxon>Bacteria</taxon>
        <taxon>Bacillati</taxon>
        <taxon>Bacillota</taxon>
        <taxon>Bacilli</taxon>
        <taxon>Bacillales</taxon>
        <taxon>Bacillaceae</taxon>
        <taxon>Siminovitchia</taxon>
    </lineage>
</organism>
<evidence type="ECO:0000313" key="1">
    <source>
        <dbReference type="EMBL" id="MFD1705215.1"/>
    </source>
</evidence>
<evidence type="ECO:0000313" key="2">
    <source>
        <dbReference type="Proteomes" id="UP001597301"/>
    </source>
</evidence>
<name>A0ABW4KAI7_9BACI</name>
<gene>
    <name evidence="1" type="ORF">ACFSCZ_00435</name>
</gene>
<dbReference type="Gene3D" id="2.30.30.110">
    <property type="match status" value="1"/>
</dbReference>